<evidence type="ECO:0000313" key="11">
    <source>
        <dbReference type="Proteomes" id="UP000263486"/>
    </source>
</evidence>
<evidence type="ECO:0000256" key="5">
    <source>
        <dbReference type="ARBA" id="ARBA00022692"/>
    </source>
</evidence>
<comment type="caution">
    <text evidence="10">The sequence shown here is derived from an EMBL/GenBank/DDBJ whole genome shotgun (WGS) entry which is preliminary data.</text>
</comment>
<protein>
    <submittedName>
        <fullName evidence="10">ABC transporter permease subunit</fullName>
    </submittedName>
</protein>
<dbReference type="Proteomes" id="UP000263486">
    <property type="component" value="Unassembled WGS sequence"/>
</dbReference>
<keyword evidence="3 8" id="KW-0813">Transport</keyword>
<gene>
    <name evidence="10" type="ORF">DYH56_09685</name>
</gene>
<dbReference type="PROSITE" id="PS50928">
    <property type="entry name" value="ABC_TM1"/>
    <property type="match status" value="1"/>
</dbReference>
<feature type="transmembrane region" description="Helical" evidence="8">
    <location>
        <begin position="141"/>
        <end position="162"/>
    </location>
</feature>
<evidence type="ECO:0000256" key="1">
    <source>
        <dbReference type="ARBA" id="ARBA00004651"/>
    </source>
</evidence>
<dbReference type="PANTHER" id="PTHR42929:SF1">
    <property type="entry name" value="INNER MEMBRANE ABC TRANSPORTER PERMEASE PROTEIN YDCU-RELATED"/>
    <property type="match status" value="1"/>
</dbReference>
<comment type="similarity">
    <text evidence="2">Belongs to the binding-protein-dependent transport system permease family. CysTW subfamily.</text>
</comment>
<dbReference type="PANTHER" id="PTHR42929">
    <property type="entry name" value="INNER MEMBRANE ABC TRANSPORTER PERMEASE PROTEIN YDCU-RELATED-RELATED"/>
    <property type="match status" value="1"/>
</dbReference>
<organism evidence="10 11">
    <name type="scientific">Psychrilyobacter piezotolerans</name>
    <dbReference type="NCBI Taxonomy" id="2293438"/>
    <lineage>
        <taxon>Bacteria</taxon>
        <taxon>Fusobacteriati</taxon>
        <taxon>Fusobacteriota</taxon>
        <taxon>Fusobacteriia</taxon>
        <taxon>Fusobacteriales</taxon>
        <taxon>Fusobacteriaceae</taxon>
        <taxon>Psychrilyobacter</taxon>
    </lineage>
</organism>
<evidence type="ECO:0000256" key="7">
    <source>
        <dbReference type="ARBA" id="ARBA00023136"/>
    </source>
</evidence>
<keyword evidence="5 8" id="KW-0812">Transmembrane</keyword>
<dbReference type="InterPro" id="IPR000515">
    <property type="entry name" value="MetI-like"/>
</dbReference>
<dbReference type="Gene3D" id="1.10.3720.10">
    <property type="entry name" value="MetI-like"/>
    <property type="match status" value="1"/>
</dbReference>
<dbReference type="EMBL" id="QUAJ01000016">
    <property type="protein sequence ID" value="REI40744.1"/>
    <property type="molecule type" value="Genomic_DNA"/>
</dbReference>
<evidence type="ECO:0000256" key="4">
    <source>
        <dbReference type="ARBA" id="ARBA00022475"/>
    </source>
</evidence>
<feature type="domain" description="ABC transmembrane type-1" evidence="9">
    <location>
        <begin position="64"/>
        <end position="266"/>
    </location>
</feature>
<comment type="subcellular location">
    <subcellularLocation>
        <location evidence="1 8">Cell membrane</location>
        <topology evidence="1 8">Multi-pass membrane protein</topology>
    </subcellularLocation>
</comment>
<keyword evidence="4" id="KW-1003">Cell membrane</keyword>
<dbReference type="CDD" id="cd06261">
    <property type="entry name" value="TM_PBP2"/>
    <property type="match status" value="1"/>
</dbReference>
<keyword evidence="7 8" id="KW-0472">Membrane</keyword>
<evidence type="ECO:0000256" key="3">
    <source>
        <dbReference type="ARBA" id="ARBA00022448"/>
    </source>
</evidence>
<keyword evidence="11" id="KW-1185">Reference proteome</keyword>
<evidence type="ECO:0000256" key="8">
    <source>
        <dbReference type="RuleBase" id="RU363032"/>
    </source>
</evidence>
<accession>A0ABX9KGG2</accession>
<feature type="transmembrane region" description="Helical" evidence="8">
    <location>
        <begin position="248"/>
        <end position="266"/>
    </location>
</feature>
<reference evidence="10 11" key="1">
    <citation type="submission" date="2018-08" db="EMBL/GenBank/DDBJ databases">
        <title>Draft genome sequence of Psychrilyobacter sp. strain SD5 isolated from Black Sea water.</title>
        <authorList>
            <person name="Yadav S."/>
            <person name="Villanueva L."/>
            <person name="Damste J.S.S."/>
        </authorList>
    </citation>
    <scope>NUCLEOTIDE SEQUENCE [LARGE SCALE GENOMIC DNA]</scope>
    <source>
        <strain evidence="10 11">SD5</strain>
    </source>
</reference>
<dbReference type="SUPFAM" id="SSF161098">
    <property type="entry name" value="MetI-like"/>
    <property type="match status" value="1"/>
</dbReference>
<sequence>MKNQRSGLVYSAPITLWLTLLFVAPTLIVIVYSFLKKGIYGGVEWIFSVEGYNFFSSSYFLKVVWNTVEISVVATVITVLTAVPVALYIATSKYKNFLLFLIIIPFWTNFLIRIYSWIALLGNNGLLNNILIKLGLEPHQFIYNKFAVILVSVYAYLPYAILPLYSAIEKFDFAIIDAARDLGASKIKAYIKIFLPNIKPGIITATLFTFIPALGSYAIPKLVGGNDSQMLGNIIARELTITRNWPKAAAISTILTIITVIFILVLSKYDKGHKGGEI</sequence>
<evidence type="ECO:0000259" key="9">
    <source>
        <dbReference type="PROSITE" id="PS50928"/>
    </source>
</evidence>
<name>A0ABX9KGG2_9FUSO</name>
<dbReference type="RefSeq" id="WP_114642665.1">
    <property type="nucleotide sequence ID" value="NZ_JAACIO010000018.1"/>
</dbReference>
<proteinExistence type="inferred from homology"/>
<feature type="transmembrane region" description="Helical" evidence="8">
    <location>
        <begin position="70"/>
        <end position="90"/>
    </location>
</feature>
<dbReference type="Pfam" id="PF00528">
    <property type="entry name" value="BPD_transp_1"/>
    <property type="match status" value="1"/>
</dbReference>
<keyword evidence="6 8" id="KW-1133">Transmembrane helix</keyword>
<evidence type="ECO:0000313" key="10">
    <source>
        <dbReference type="EMBL" id="REI40744.1"/>
    </source>
</evidence>
<feature type="transmembrane region" description="Helical" evidence="8">
    <location>
        <begin position="12"/>
        <end position="35"/>
    </location>
</feature>
<feature type="transmembrane region" description="Helical" evidence="8">
    <location>
        <begin position="97"/>
        <end position="121"/>
    </location>
</feature>
<evidence type="ECO:0000256" key="2">
    <source>
        <dbReference type="ARBA" id="ARBA00007069"/>
    </source>
</evidence>
<dbReference type="InterPro" id="IPR035906">
    <property type="entry name" value="MetI-like_sf"/>
</dbReference>
<evidence type="ECO:0000256" key="6">
    <source>
        <dbReference type="ARBA" id="ARBA00022989"/>
    </source>
</evidence>